<dbReference type="InterPro" id="IPR029057">
    <property type="entry name" value="PRTase-like"/>
</dbReference>
<accession>A0A7S3L7L0</accession>
<dbReference type="PANTHER" id="PTHR43218">
    <property type="entry name" value="PHOSPHORIBOSYLTRANSFERASE-RELATED"/>
    <property type="match status" value="1"/>
</dbReference>
<sequence>MSIDTPISFVETAGLALAKELKDKCAPQVVVTAATLGIPVGIAVAKGLGLDQIVVLQKTNKIHLKDALLEPLKSITTSDAQMLRLDRAQIPNIQGRRVVFVDDVISTGGSVKAALRLIRQAKGEVVGIGAVLVEGSSWKETIGKDDASLVHWLDKIPLFRKTDQGWKADWE</sequence>
<evidence type="ECO:0000313" key="2">
    <source>
        <dbReference type="EMBL" id="CAE0413229.1"/>
    </source>
</evidence>
<feature type="domain" description="Phosphoribosyltransferase" evidence="1">
    <location>
        <begin position="22"/>
        <end position="141"/>
    </location>
</feature>
<dbReference type="AlphaFoldDB" id="A0A7S3L7L0"/>
<gene>
    <name evidence="2" type="ORF">ACOF00016_LOCUS10486</name>
</gene>
<name>A0A7S3L7L0_9STRA</name>
<evidence type="ECO:0000259" key="1">
    <source>
        <dbReference type="Pfam" id="PF00156"/>
    </source>
</evidence>
<dbReference type="SUPFAM" id="SSF53271">
    <property type="entry name" value="PRTase-like"/>
    <property type="match status" value="1"/>
</dbReference>
<organism evidence="2">
    <name type="scientific">Amphora coffeiformis</name>
    <dbReference type="NCBI Taxonomy" id="265554"/>
    <lineage>
        <taxon>Eukaryota</taxon>
        <taxon>Sar</taxon>
        <taxon>Stramenopiles</taxon>
        <taxon>Ochrophyta</taxon>
        <taxon>Bacillariophyta</taxon>
        <taxon>Bacillariophyceae</taxon>
        <taxon>Bacillariophycidae</taxon>
        <taxon>Thalassiophysales</taxon>
        <taxon>Catenulaceae</taxon>
        <taxon>Amphora</taxon>
    </lineage>
</organism>
<dbReference type="PANTHER" id="PTHR43218:SF1">
    <property type="entry name" value="PHOSPHORIBOSYLTRANSFERASE"/>
    <property type="match status" value="1"/>
</dbReference>
<dbReference type="Gene3D" id="3.40.50.2020">
    <property type="match status" value="1"/>
</dbReference>
<reference evidence="2" key="1">
    <citation type="submission" date="2021-01" db="EMBL/GenBank/DDBJ databases">
        <authorList>
            <person name="Corre E."/>
            <person name="Pelletier E."/>
            <person name="Niang G."/>
            <person name="Scheremetjew M."/>
            <person name="Finn R."/>
            <person name="Kale V."/>
            <person name="Holt S."/>
            <person name="Cochrane G."/>
            <person name="Meng A."/>
            <person name="Brown T."/>
            <person name="Cohen L."/>
        </authorList>
    </citation>
    <scope>NUCLEOTIDE SEQUENCE</scope>
    <source>
        <strain evidence="2">CCMP127</strain>
    </source>
</reference>
<dbReference type="CDD" id="cd06223">
    <property type="entry name" value="PRTases_typeI"/>
    <property type="match status" value="1"/>
</dbReference>
<dbReference type="EMBL" id="HBIM01012846">
    <property type="protein sequence ID" value="CAE0413229.1"/>
    <property type="molecule type" value="Transcribed_RNA"/>
</dbReference>
<dbReference type="Pfam" id="PF00156">
    <property type="entry name" value="Pribosyltran"/>
    <property type="match status" value="1"/>
</dbReference>
<proteinExistence type="predicted"/>
<dbReference type="InterPro" id="IPR000836">
    <property type="entry name" value="PRTase_dom"/>
</dbReference>
<protein>
    <recommendedName>
        <fullName evidence="1">Phosphoribosyltransferase domain-containing protein</fullName>
    </recommendedName>
</protein>